<keyword evidence="3" id="KW-1185">Reference proteome</keyword>
<protein>
    <recommendedName>
        <fullName evidence="4">PH domain-containing protein</fullName>
    </recommendedName>
</protein>
<gene>
    <name evidence="2" type="ORF">ACFO0N_08780</name>
</gene>
<keyword evidence="1" id="KW-0812">Transmembrane</keyword>
<dbReference type="RefSeq" id="WP_267624381.1">
    <property type="nucleotide sequence ID" value="NZ_JAODIW010000008.1"/>
</dbReference>
<evidence type="ECO:0008006" key="4">
    <source>
        <dbReference type="Google" id="ProtNLM"/>
    </source>
</evidence>
<accession>A0ABD5PC45</accession>
<dbReference type="Proteomes" id="UP001595921">
    <property type="component" value="Unassembled WGS sequence"/>
</dbReference>
<dbReference type="EMBL" id="JBHSDS010000006">
    <property type="protein sequence ID" value="MFC4358039.1"/>
    <property type="molecule type" value="Genomic_DNA"/>
</dbReference>
<evidence type="ECO:0000313" key="3">
    <source>
        <dbReference type="Proteomes" id="UP001595921"/>
    </source>
</evidence>
<feature type="transmembrane region" description="Helical" evidence="1">
    <location>
        <begin position="85"/>
        <end position="109"/>
    </location>
</feature>
<comment type="caution">
    <text evidence="2">The sequence shown here is derived from an EMBL/GenBank/DDBJ whole genome shotgun (WGS) entry which is preliminary data.</text>
</comment>
<sequence length="285" mass="29758">MATHSDAGSLRGGAERPDAPYALVAGLYVAALLAPTAVGAVSTVVAGGAARYVALLLAATCVTTGAGWYVSRVPGLAVALGRRDATWLLAVVPLPWQVGAFVALAAAGVDVPTAVALLGLFAGAAASLLGVALVAMSRTRHADAVLDGVDDLARWEARWPPRWRRVGKVTAVVGGLAAILGLAARFVLGWEWAGSLYVFLLLSTPFAGMTNARTFRATGAGLAVEQPLQRTLRPWSAFESYTLTDEALVVRTAEPWRPAHRCDRTDVEDVDAVGTALGCHLPRRD</sequence>
<evidence type="ECO:0000256" key="1">
    <source>
        <dbReference type="SAM" id="Phobius"/>
    </source>
</evidence>
<feature type="transmembrane region" description="Helical" evidence="1">
    <location>
        <begin position="169"/>
        <end position="188"/>
    </location>
</feature>
<dbReference type="AlphaFoldDB" id="A0ABD5PC45"/>
<proteinExistence type="predicted"/>
<keyword evidence="1" id="KW-1133">Transmembrane helix</keyword>
<keyword evidence="1" id="KW-0472">Membrane</keyword>
<organism evidence="2 3">
    <name type="scientific">Halobium salinum</name>
    <dbReference type="NCBI Taxonomy" id="1364940"/>
    <lineage>
        <taxon>Archaea</taxon>
        <taxon>Methanobacteriati</taxon>
        <taxon>Methanobacteriota</taxon>
        <taxon>Stenosarchaea group</taxon>
        <taxon>Halobacteria</taxon>
        <taxon>Halobacteriales</taxon>
        <taxon>Haloferacaceae</taxon>
        <taxon>Halobium</taxon>
    </lineage>
</organism>
<feature type="transmembrane region" description="Helical" evidence="1">
    <location>
        <begin position="52"/>
        <end position="73"/>
    </location>
</feature>
<evidence type="ECO:0000313" key="2">
    <source>
        <dbReference type="EMBL" id="MFC4358039.1"/>
    </source>
</evidence>
<feature type="transmembrane region" description="Helical" evidence="1">
    <location>
        <begin position="21"/>
        <end position="46"/>
    </location>
</feature>
<name>A0ABD5PC45_9EURY</name>
<feature type="transmembrane region" description="Helical" evidence="1">
    <location>
        <begin position="194"/>
        <end position="212"/>
    </location>
</feature>
<reference evidence="2 3" key="1">
    <citation type="journal article" date="2019" name="Int. J. Syst. Evol. Microbiol.">
        <title>The Global Catalogue of Microorganisms (GCM) 10K type strain sequencing project: providing services to taxonomists for standard genome sequencing and annotation.</title>
        <authorList>
            <consortium name="The Broad Institute Genomics Platform"/>
            <consortium name="The Broad Institute Genome Sequencing Center for Infectious Disease"/>
            <person name="Wu L."/>
            <person name="Ma J."/>
        </authorList>
    </citation>
    <scope>NUCLEOTIDE SEQUENCE [LARGE SCALE GENOMIC DNA]</scope>
    <source>
        <strain evidence="2 3">CGMCC 1.12553</strain>
    </source>
</reference>
<feature type="transmembrane region" description="Helical" evidence="1">
    <location>
        <begin position="115"/>
        <end position="136"/>
    </location>
</feature>